<evidence type="ECO:0000256" key="11">
    <source>
        <dbReference type="SAM" id="MobiDB-lite"/>
    </source>
</evidence>
<evidence type="ECO:0000256" key="10">
    <source>
        <dbReference type="ARBA" id="ARBA00023303"/>
    </source>
</evidence>
<evidence type="ECO:0000256" key="6">
    <source>
        <dbReference type="ARBA" id="ARBA00022781"/>
    </source>
</evidence>
<evidence type="ECO:0000256" key="7">
    <source>
        <dbReference type="ARBA" id="ARBA00022989"/>
    </source>
</evidence>
<dbReference type="AlphaFoldDB" id="A0A834RDD8"/>
<dbReference type="Pfam" id="PF03189">
    <property type="entry name" value="Otopetrin"/>
    <property type="match status" value="1"/>
</dbReference>
<keyword evidence="15" id="KW-1185">Reference proteome</keyword>
<evidence type="ECO:0000313" key="14">
    <source>
        <dbReference type="EnsemblMetazoa" id="KAF7494552.1"/>
    </source>
</evidence>
<evidence type="ECO:0000256" key="3">
    <source>
        <dbReference type="ARBA" id="ARBA00022448"/>
    </source>
</evidence>
<reference evidence="14" key="3">
    <citation type="submission" date="2022-06" db="UniProtKB">
        <authorList>
            <consortium name="EnsemblMetazoa"/>
        </authorList>
    </citation>
    <scope>IDENTIFICATION</scope>
</reference>
<dbReference type="GO" id="GO:0015252">
    <property type="term" value="F:proton channel activity"/>
    <property type="evidence" value="ECO:0007669"/>
    <property type="project" value="InterPro"/>
</dbReference>
<reference evidence="13" key="2">
    <citation type="submission" date="2020-01" db="EMBL/GenBank/DDBJ databases">
        <authorList>
            <person name="Korhonen P.K.K."/>
            <person name="Guangxu M.G."/>
            <person name="Wang T.W."/>
            <person name="Stroehlein A.J.S."/>
            <person name="Young N.D."/>
            <person name="Ang C.-S.A."/>
            <person name="Fernando D.W.F."/>
            <person name="Lu H.L."/>
            <person name="Taylor S.T."/>
            <person name="Ehtesham M.E.M."/>
            <person name="Najaraj S.H.N."/>
            <person name="Harsha G.H.G."/>
            <person name="Madugundu A.M."/>
            <person name="Renuse S.R."/>
            <person name="Holt D.H."/>
            <person name="Pandey A.P."/>
            <person name="Papenfuss A.P."/>
            <person name="Gasser R.B.G."/>
            <person name="Fischer K.F."/>
        </authorList>
    </citation>
    <scope>NUCLEOTIDE SEQUENCE</scope>
    <source>
        <strain evidence="13">SSS_KF_BRIS2020</strain>
    </source>
</reference>
<keyword evidence="3" id="KW-0813">Transport</keyword>
<feature type="transmembrane region" description="Helical" evidence="12">
    <location>
        <begin position="555"/>
        <end position="576"/>
    </location>
</feature>
<feature type="transmembrane region" description="Helical" evidence="12">
    <location>
        <begin position="588"/>
        <end position="610"/>
    </location>
</feature>
<evidence type="ECO:0000256" key="2">
    <source>
        <dbReference type="ARBA" id="ARBA00006513"/>
    </source>
</evidence>
<keyword evidence="6" id="KW-0375">Hydrogen ion transport</keyword>
<keyword evidence="4" id="KW-1003">Cell membrane</keyword>
<evidence type="ECO:0000256" key="8">
    <source>
        <dbReference type="ARBA" id="ARBA00023065"/>
    </source>
</evidence>
<feature type="region of interest" description="Disordered" evidence="11">
    <location>
        <begin position="1014"/>
        <end position="1036"/>
    </location>
</feature>
<comment type="subcellular location">
    <subcellularLocation>
        <location evidence="1">Cell membrane</location>
        <topology evidence="1">Multi-pass membrane protein</topology>
    </subcellularLocation>
</comment>
<dbReference type="GO" id="GO:0005886">
    <property type="term" value="C:plasma membrane"/>
    <property type="evidence" value="ECO:0007669"/>
    <property type="project" value="UniProtKB-SubCell"/>
</dbReference>
<feature type="transmembrane region" description="Helical" evidence="12">
    <location>
        <begin position="814"/>
        <end position="834"/>
    </location>
</feature>
<feature type="compositionally biased region" description="Polar residues" evidence="11">
    <location>
        <begin position="107"/>
        <end position="119"/>
    </location>
</feature>
<feature type="compositionally biased region" description="Polar residues" evidence="11">
    <location>
        <begin position="64"/>
        <end position="76"/>
    </location>
</feature>
<sequence length="1081" mass="124450">MVTISTEENYESSQKDVSKASPSPPPPPPTSSSSSSIVNQSKVIQSQPQSSKSNQSFWLKVKTKMNSSSLTPSCPRSISPDARKSPETVSNNDRRRVQSISFVIGSETENGSQSSLTTLNSPPSVNSQQNSRIPNVKIQFSKDSADSLISERNNLERNIVVKDKAEFLDKMIDLFNGSNGLNQSRSLIEPSMELNNNFEMKLAQNRGHNENHLVNSNNNNNNHHHHHHHHHQNQNEPNDYIQSSNVNYKNANLINNNTEFNHHHNGYGVNVTQQINRINSNPLKTSPSSVSFGQSNNHYSYNNSSSSNNNNNNNYNLNSNHHMLSQPYHFYAYHHYQHNLYNHNQHHHQLQNLNQHQFDTIGAGNHHLGDEIDPNLDPIDGIVALLSTIYCKILVVIGLCFPIAEVISHRIPISWYEGFYLYLYMGSILFLIFVYIFLLNRKRKPFEKFRRLLSKSIVWKKKSSIRSKPHDSQDINGVENPDERKSELNQQQQWEKTDNSIDEEHYEFDPTQQPQCGSFYLRVGAVAFGVGSMIYSGLEFGQFFEIESKEHCYSFIYGFTPSSHMIFTFIQLYFIFMNSRVLIARHKLIARFGLMHMIATNICVWLHVLIQETKHQIMVMVQLNSTNEMIGVDLTQAWDHVDDVVEEMSEDYLDSVGSYPVNLSNIDVHGLSTLLVPTATNKLHRAIRSLNDHYITHGHCRRSNVIGELVTDASQFLFPCTIEYSLICAAILYIMWKNISQINDHNRINISSKVAQCNRMTTFGHHKHHYQVDCAKAHKGLFTGIFLMVMCIISLILFFVFIKKHQYRNLAVLQAHIVELIIYCITAIASLIALFQVRELNYNRNRGVELDNILLIIAQSGLCIFTMFSIIGAQFINQQQNTRLVLINAFACLIQALLQSIFILDASKRKAITIDQVRRKPGREMVTFLLVCNFSMWAINTLETRRADSNPVQMSFYGFWAWTIITHVTTPLTIFYRFHSTVSLCEIWKSTYKIKNFLGLIWFYKLVKKRHSNQQKRRMMDDDDNDDDDRFTQEDNRDSNCVRISSFPMVPMNYRPVQHNFPSAPSISNESSNRPYSYIYS</sequence>
<dbReference type="EMBL" id="WVUK01000053">
    <property type="protein sequence ID" value="KAF7494552.1"/>
    <property type="molecule type" value="Genomic_DNA"/>
</dbReference>
<feature type="region of interest" description="Disordered" evidence="11">
    <location>
        <begin position="1"/>
        <end position="130"/>
    </location>
</feature>
<dbReference type="InterPro" id="IPR004878">
    <property type="entry name" value="Otopetrin"/>
</dbReference>
<feature type="region of interest" description="Disordered" evidence="11">
    <location>
        <begin position="209"/>
        <end position="243"/>
    </location>
</feature>
<feature type="region of interest" description="Disordered" evidence="11">
    <location>
        <begin position="279"/>
        <end position="313"/>
    </location>
</feature>
<feature type="transmembrane region" description="Helical" evidence="12">
    <location>
        <begin position="854"/>
        <end position="876"/>
    </location>
</feature>
<feature type="transmembrane region" description="Helical" evidence="12">
    <location>
        <begin position="419"/>
        <end position="440"/>
    </location>
</feature>
<evidence type="ECO:0000256" key="12">
    <source>
        <dbReference type="SAM" id="Phobius"/>
    </source>
</evidence>
<evidence type="ECO:0000256" key="5">
    <source>
        <dbReference type="ARBA" id="ARBA00022692"/>
    </source>
</evidence>
<feature type="compositionally biased region" description="Basic and acidic residues" evidence="11">
    <location>
        <begin position="81"/>
        <end position="96"/>
    </location>
</feature>
<feature type="compositionally biased region" description="Low complexity" evidence="11">
    <location>
        <begin position="120"/>
        <end position="130"/>
    </location>
</feature>
<dbReference type="PANTHER" id="PTHR21522">
    <property type="entry name" value="PROTON CHANNEL OTOP"/>
    <property type="match status" value="1"/>
</dbReference>
<protein>
    <submittedName>
        <fullName evidence="13">Otopetrin-1</fullName>
    </submittedName>
</protein>
<keyword evidence="7 12" id="KW-1133">Transmembrane helix</keyword>
<name>A0A834RDD8_SARSC</name>
<feature type="transmembrane region" description="Helical" evidence="12">
    <location>
        <begin position="954"/>
        <end position="976"/>
    </location>
</feature>
<feature type="compositionally biased region" description="Low complexity" evidence="11">
    <location>
        <begin position="295"/>
        <end position="313"/>
    </location>
</feature>
<keyword evidence="5 12" id="KW-0812">Transmembrane</keyword>
<feature type="transmembrane region" description="Helical" evidence="12">
    <location>
        <begin position="519"/>
        <end position="535"/>
    </location>
</feature>
<proteinExistence type="inferred from homology"/>
<evidence type="ECO:0000313" key="15">
    <source>
        <dbReference type="Proteomes" id="UP000070412"/>
    </source>
</evidence>
<keyword evidence="10" id="KW-0407">Ion channel</keyword>
<evidence type="ECO:0000313" key="13">
    <source>
        <dbReference type="EMBL" id="KAF7494552.1"/>
    </source>
</evidence>
<feature type="region of interest" description="Disordered" evidence="11">
    <location>
        <begin position="464"/>
        <end position="494"/>
    </location>
</feature>
<organism evidence="13">
    <name type="scientific">Sarcoptes scabiei</name>
    <name type="common">Itch mite</name>
    <name type="synonym">Acarus scabiei</name>
    <dbReference type="NCBI Taxonomy" id="52283"/>
    <lineage>
        <taxon>Eukaryota</taxon>
        <taxon>Metazoa</taxon>
        <taxon>Ecdysozoa</taxon>
        <taxon>Arthropoda</taxon>
        <taxon>Chelicerata</taxon>
        <taxon>Arachnida</taxon>
        <taxon>Acari</taxon>
        <taxon>Acariformes</taxon>
        <taxon>Sarcoptiformes</taxon>
        <taxon>Astigmata</taxon>
        <taxon>Psoroptidia</taxon>
        <taxon>Sarcoptoidea</taxon>
        <taxon>Sarcoptidae</taxon>
        <taxon>Sarcoptinae</taxon>
        <taxon>Sarcoptes</taxon>
    </lineage>
</organism>
<reference evidence="15" key="1">
    <citation type="journal article" date="2020" name="PLoS Negl. Trop. Dis.">
        <title>High-quality nuclear genome for Sarcoptes scabiei-A critical resource for a neglected parasite.</title>
        <authorList>
            <person name="Korhonen P.K."/>
            <person name="Gasser R.B."/>
            <person name="Ma G."/>
            <person name="Wang T."/>
            <person name="Stroehlein A.J."/>
            <person name="Young N.D."/>
            <person name="Ang C.S."/>
            <person name="Fernando D.D."/>
            <person name="Lu H.C."/>
            <person name="Taylor S."/>
            <person name="Reynolds S.L."/>
            <person name="Mofiz E."/>
            <person name="Najaraj S.H."/>
            <person name="Gowda H."/>
            <person name="Madugundu A."/>
            <person name="Renuse S."/>
            <person name="Holt D."/>
            <person name="Pandey A."/>
            <person name="Papenfuss A.T."/>
            <person name="Fischer K."/>
        </authorList>
    </citation>
    <scope>NUCLEOTIDE SEQUENCE [LARGE SCALE GENOMIC DNA]</scope>
</reference>
<evidence type="ECO:0000256" key="4">
    <source>
        <dbReference type="ARBA" id="ARBA00022475"/>
    </source>
</evidence>
<feature type="transmembrane region" description="Helical" evidence="12">
    <location>
        <begin position="925"/>
        <end position="942"/>
    </location>
</feature>
<keyword evidence="8" id="KW-0406">Ion transport</keyword>
<dbReference type="EnsemblMetazoa" id="SSS_3533s_mrna">
    <property type="protein sequence ID" value="KAF7494552.1"/>
    <property type="gene ID" value="SSS_3533"/>
</dbReference>
<keyword evidence="9 12" id="KW-0472">Membrane</keyword>
<dbReference type="OrthoDB" id="6429739at2759"/>
<feature type="compositionally biased region" description="Low complexity" evidence="11">
    <location>
        <begin position="45"/>
        <end position="56"/>
    </location>
</feature>
<feature type="compositionally biased region" description="Low complexity" evidence="11">
    <location>
        <begin position="212"/>
        <end position="221"/>
    </location>
</feature>
<feature type="transmembrane region" description="Helical" evidence="12">
    <location>
        <begin position="716"/>
        <end position="736"/>
    </location>
</feature>
<feature type="compositionally biased region" description="Basic residues" evidence="11">
    <location>
        <begin position="222"/>
        <end position="232"/>
    </location>
</feature>
<comment type="similarity">
    <text evidence="2">Belongs to the otopetrin family.</text>
</comment>
<evidence type="ECO:0000256" key="1">
    <source>
        <dbReference type="ARBA" id="ARBA00004651"/>
    </source>
</evidence>
<feature type="compositionally biased region" description="Polar residues" evidence="11">
    <location>
        <begin position="279"/>
        <end position="294"/>
    </location>
</feature>
<accession>A0A834RDD8</accession>
<feature type="transmembrane region" description="Helical" evidence="12">
    <location>
        <begin position="882"/>
        <end position="904"/>
    </location>
</feature>
<feature type="transmembrane region" description="Helical" evidence="12">
    <location>
        <begin position="781"/>
        <end position="802"/>
    </location>
</feature>
<feature type="transmembrane region" description="Helical" evidence="12">
    <location>
        <begin position="382"/>
        <end position="404"/>
    </location>
</feature>
<dbReference type="PANTHER" id="PTHR21522:SF61">
    <property type="entry name" value="PROTON CHANNEL OTOPLC"/>
    <property type="match status" value="1"/>
</dbReference>
<gene>
    <name evidence="13" type="ORF">SSS_3533</name>
</gene>
<dbReference type="Proteomes" id="UP000070412">
    <property type="component" value="Unassembled WGS sequence"/>
</dbReference>
<evidence type="ECO:0000256" key="9">
    <source>
        <dbReference type="ARBA" id="ARBA00023136"/>
    </source>
</evidence>